<evidence type="ECO:0000313" key="4">
    <source>
        <dbReference type="EMBL" id="SDM32060.1"/>
    </source>
</evidence>
<dbReference type="Proteomes" id="UP000199440">
    <property type="component" value="Unassembled WGS sequence"/>
</dbReference>
<dbReference type="PANTHER" id="PTHR43861:SF1">
    <property type="entry name" value="TRANS-ACONITATE 2-METHYLTRANSFERASE"/>
    <property type="match status" value="1"/>
</dbReference>
<keyword evidence="5" id="KW-1185">Reference proteome</keyword>
<dbReference type="GO" id="GO:0008168">
    <property type="term" value="F:methyltransferase activity"/>
    <property type="evidence" value="ECO:0007669"/>
    <property type="project" value="UniProtKB-KW"/>
</dbReference>
<evidence type="ECO:0000313" key="5">
    <source>
        <dbReference type="Proteomes" id="UP000199440"/>
    </source>
</evidence>
<evidence type="ECO:0000256" key="2">
    <source>
        <dbReference type="ARBA" id="ARBA00022679"/>
    </source>
</evidence>
<feature type="domain" description="Methyltransferase" evidence="3">
    <location>
        <begin position="49"/>
        <end position="141"/>
    </location>
</feature>
<dbReference type="RefSeq" id="WP_089890995.1">
    <property type="nucleotide sequence ID" value="NZ_FNGV01000007.1"/>
</dbReference>
<dbReference type="GO" id="GO:0032259">
    <property type="term" value="P:methylation"/>
    <property type="evidence" value="ECO:0007669"/>
    <property type="project" value="UniProtKB-KW"/>
</dbReference>
<dbReference type="InterPro" id="IPR029063">
    <property type="entry name" value="SAM-dependent_MTases_sf"/>
</dbReference>
<dbReference type="STRING" id="192904.SAMN04488514_107173"/>
<keyword evidence="1 4" id="KW-0489">Methyltransferase</keyword>
<dbReference type="CDD" id="cd02440">
    <property type="entry name" value="AdoMet_MTases"/>
    <property type="match status" value="1"/>
</dbReference>
<dbReference type="InterPro" id="IPR041698">
    <property type="entry name" value="Methyltransf_25"/>
</dbReference>
<gene>
    <name evidence="4" type="ORF">SAMN04488514_107173</name>
</gene>
<evidence type="ECO:0000259" key="3">
    <source>
        <dbReference type="Pfam" id="PF13649"/>
    </source>
</evidence>
<dbReference type="Gene3D" id="3.40.50.150">
    <property type="entry name" value="Vaccinia Virus protein VP39"/>
    <property type="match status" value="1"/>
</dbReference>
<protein>
    <submittedName>
        <fullName evidence="4">Methyltransferase domain-containing protein</fullName>
    </submittedName>
</protein>
<dbReference type="OrthoDB" id="9789123at2"/>
<organism evidence="4 5">
    <name type="scientific">Kriegella aquimaris</name>
    <dbReference type="NCBI Taxonomy" id="192904"/>
    <lineage>
        <taxon>Bacteria</taxon>
        <taxon>Pseudomonadati</taxon>
        <taxon>Bacteroidota</taxon>
        <taxon>Flavobacteriia</taxon>
        <taxon>Flavobacteriales</taxon>
        <taxon>Flavobacteriaceae</taxon>
        <taxon>Kriegella</taxon>
    </lineage>
</organism>
<reference evidence="4 5" key="1">
    <citation type="submission" date="2016-10" db="EMBL/GenBank/DDBJ databases">
        <authorList>
            <person name="de Groot N.N."/>
        </authorList>
    </citation>
    <scope>NUCLEOTIDE SEQUENCE [LARGE SCALE GENOMIC DNA]</scope>
    <source>
        <strain evidence="4 5">DSM 19886</strain>
    </source>
</reference>
<sequence length="215" mass="24732">MKESTYQETFKTWDKIAKLYENTFMDFDLYNDTYDIFCEFIGRRSNESILEIGCGPGNITRYIATRNSSFKIHAVDVSENMIALAKKNIPSVDFQVMDCRNIADIKSRFGGIICGFTIPYLSRPDCSRLLKSCNNLLREDGIFYLSFVAGDYKNSGYILGSTGDKTYFYYHNLEKIKNELEVNSFIIVNLMEKEFQKSDGSIQIHTIIIGKKVKI</sequence>
<proteinExistence type="predicted"/>
<name>A0A1G9S9P7_9FLAO</name>
<dbReference type="SUPFAM" id="SSF53335">
    <property type="entry name" value="S-adenosyl-L-methionine-dependent methyltransferases"/>
    <property type="match status" value="1"/>
</dbReference>
<keyword evidence="2 4" id="KW-0808">Transferase</keyword>
<dbReference type="PANTHER" id="PTHR43861">
    <property type="entry name" value="TRANS-ACONITATE 2-METHYLTRANSFERASE-RELATED"/>
    <property type="match status" value="1"/>
</dbReference>
<dbReference type="AlphaFoldDB" id="A0A1G9S9P7"/>
<accession>A0A1G9S9P7</accession>
<dbReference type="EMBL" id="FNGV01000007">
    <property type="protein sequence ID" value="SDM32060.1"/>
    <property type="molecule type" value="Genomic_DNA"/>
</dbReference>
<dbReference type="Pfam" id="PF13649">
    <property type="entry name" value="Methyltransf_25"/>
    <property type="match status" value="1"/>
</dbReference>
<evidence type="ECO:0000256" key="1">
    <source>
        <dbReference type="ARBA" id="ARBA00022603"/>
    </source>
</evidence>